<dbReference type="Gene3D" id="3.40.50.300">
    <property type="entry name" value="P-loop containing nucleotide triphosphate hydrolases"/>
    <property type="match status" value="1"/>
</dbReference>
<evidence type="ECO:0000313" key="4">
    <source>
        <dbReference type="Proteomes" id="UP001279410"/>
    </source>
</evidence>
<dbReference type="InterPro" id="IPR050173">
    <property type="entry name" value="ABC_transporter_C-like"/>
</dbReference>
<accession>A0AAD3N3Y9</accession>
<dbReference type="GO" id="GO:0042626">
    <property type="term" value="F:ATPase-coupled transmembrane transporter activity"/>
    <property type="evidence" value="ECO:0007669"/>
    <property type="project" value="TreeGrafter"/>
</dbReference>
<dbReference type="GO" id="GO:0005886">
    <property type="term" value="C:plasma membrane"/>
    <property type="evidence" value="ECO:0007669"/>
    <property type="project" value="TreeGrafter"/>
</dbReference>
<dbReference type="PANTHER" id="PTHR24223:SF357">
    <property type="entry name" value="ATP-BINDING CASSETTE SUB-FAMILY C MEMBER 4"/>
    <property type="match status" value="1"/>
</dbReference>
<name>A0AAD3N3Y9_LATJO</name>
<comment type="caution">
    <text evidence="3">The sequence shown here is derived from an EMBL/GenBank/DDBJ whole genome shotgun (WGS) entry which is preliminary data.</text>
</comment>
<keyword evidence="4" id="KW-1185">Reference proteome</keyword>
<proteinExistence type="predicted"/>
<keyword evidence="1" id="KW-0547">Nucleotide-binding</keyword>
<evidence type="ECO:0000256" key="2">
    <source>
        <dbReference type="ARBA" id="ARBA00022840"/>
    </source>
</evidence>
<dbReference type="EMBL" id="BRZM01000072">
    <property type="protein sequence ID" value="GLD64867.1"/>
    <property type="molecule type" value="Genomic_DNA"/>
</dbReference>
<dbReference type="SUPFAM" id="SSF52540">
    <property type="entry name" value="P-loop containing nucleoside triphosphate hydrolases"/>
    <property type="match status" value="1"/>
</dbReference>
<evidence type="ECO:0000256" key="1">
    <source>
        <dbReference type="ARBA" id="ARBA00022741"/>
    </source>
</evidence>
<keyword evidence="2 3" id="KW-0067">ATP-binding</keyword>
<dbReference type="PANTHER" id="PTHR24223">
    <property type="entry name" value="ATP-BINDING CASSETTE SUB-FAMILY C"/>
    <property type="match status" value="1"/>
</dbReference>
<dbReference type="InterPro" id="IPR027417">
    <property type="entry name" value="P-loop_NTPase"/>
</dbReference>
<dbReference type="AlphaFoldDB" id="A0AAD3N3Y9"/>
<dbReference type="Proteomes" id="UP001279410">
    <property type="component" value="Unassembled WGS sequence"/>
</dbReference>
<dbReference type="GO" id="GO:0005524">
    <property type="term" value="F:ATP binding"/>
    <property type="evidence" value="ECO:0007669"/>
    <property type="project" value="UniProtKB-KW"/>
</dbReference>
<reference evidence="3" key="1">
    <citation type="submission" date="2022-08" db="EMBL/GenBank/DDBJ databases">
        <title>Genome sequencing of akame (Lates japonicus).</title>
        <authorList>
            <person name="Hashiguchi Y."/>
            <person name="Takahashi H."/>
        </authorList>
    </citation>
    <scope>NUCLEOTIDE SEQUENCE</scope>
    <source>
        <strain evidence="3">Kochi</strain>
    </source>
</reference>
<organism evidence="3 4">
    <name type="scientific">Lates japonicus</name>
    <name type="common">Japanese lates</name>
    <dbReference type="NCBI Taxonomy" id="270547"/>
    <lineage>
        <taxon>Eukaryota</taxon>
        <taxon>Metazoa</taxon>
        <taxon>Chordata</taxon>
        <taxon>Craniata</taxon>
        <taxon>Vertebrata</taxon>
        <taxon>Euteleostomi</taxon>
        <taxon>Actinopterygii</taxon>
        <taxon>Neopterygii</taxon>
        <taxon>Teleostei</taxon>
        <taxon>Neoteleostei</taxon>
        <taxon>Acanthomorphata</taxon>
        <taxon>Carangaria</taxon>
        <taxon>Carangaria incertae sedis</taxon>
        <taxon>Centropomidae</taxon>
        <taxon>Lates</taxon>
    </lineage>
</organism>
<sequence length="144" mass="16498">MSVSHLRKNRILIIDEATANVDPRTDELIQRTIRDKFRECTVLTIAHRLNTIIDSDRILAFEQAVLTCQMDTHRQAVTWLSLRLLCELRRKLTRCCHKTLKVPGLVWVPTHTSIGLGPHHSSWRGRLRGQRICRGSTLTVALNG</sequence>
<protein>
    <submittedName>
        <fullName evidence="3">ATP-binding cassette sub-family C member 4-like protein</fullName>
    </submittedName>
</protein>
<gene>
    <name evidence="3" type="ORF">AKAME5_001637600</name>
</gene>
<evidence type="ECO:0000313" key="3">
    <source>
        <dbReference type="EMBL" id="GLD64867.1"/>
    </source>
</evidence>